<dbReference type="OrthoDB" id="3226781at2"/>
<dbReference type="AlphaFoldDB" id="A0A1I2KKM1"/>
<reference evidence="2 5" key="2">
    <citation type="submission" date="2020-07" db="EMBL/GenBank/DDBJ databases">
        <title>Sequencing the genomes of 1000 actinobacteria strains.</title>
        <authorList>
            <person name="Klenk H.-P."/>
        </authorList>
    </citation>
    <scope>NUCLEOTIDE SEQUENCE [LARGE SCALE GENOMIC DNA]</scope>
    <source>
        <strain evidence="2 5">DSM 45117</strain>
    </source>
</reference>
<evidence type="ECO:0000259" key="1">
    <source>
        <dbReference type="SMART" id="SM00909"/>
    </source>
</evidence>
<reference evidence="3 4" key="1">
    <citation type="submission" date="2016-10" db="EMBL/GenBank/DDBJ databases">
        <authorList>
            <person name="de Groot N.N."/>
        </authorList>
    </citation>
    <scope>NUCLEOTIDE SEQUENCE [LARGE SCALE GENOMIC DNA]</scope>
    <source>
        <strain evidence="3 4">CPCC 202808</strain>
    </source>
</reference>
<proteinExistence type="predicted"/>
<accession>A0A1I2KKM1</accession>
<dbReference type="SMART" id="SM00909">
    <property type="entry name" value="Germane"/>
    <property type="match status" value="1"/>
</dbReference>
<keyword evidence="5" id="KW-1185">Reference proteome</keyword>
<evidence type="ECO:0000313" key="3">
    <source>
        <dbReference type="EMBL" id="SFF67514.1"/>
    </source>
</evidence>
<dbReference type="EMBL" id="FOOI01000001">
    <property type="protein sequence ID" value="SFF67514.1"/>
    <property type="molecule type" value="Genomic_DNA"/>
</dbReference>
<dbReference type="Pfam" id="PF25976">
    <property type="entry name" value="LpqB_N"/>
    <property type="match status" value="1"/>
</dbReference>
<evidence type="ECO:0000313" key="2">
    <source>
        <dbReference type="EMBL" id="NYH84514.1"/>
    </source>
</evidence>
<dbReference type="SUPFAM" id="SSF63829">
    <property type="entry name" value="Calcium-dependent phosphotriesterase"/>
    <property type="match status" value="1"/>
</dbReference>
<sequence length="597" mass="64384">MTAEVEVRRPHRRRLTVAGAVVLAVALVALVAGCSTVPSSGPVMFEGMGTQSATPPSLPVLVNGPEPGDSPQQVARGFLDAMASYQAGQPVARRYLTPAMSERWQPDQVLVYDSTPVPLTEPKSGKVLIDVRKVGGLGVNGDWTSARSGERLRLDLGMTKVAGQWRVGRPPSGLVMSIYNFQREYESYNLYFFDPNFEILVPDPIYLPIRSHVETLLVNALLRGPSAWLKPSVRTAFPERTTLAAPSVTVDGNVATVDLDPRVDSLYEPQRRYLLAQLSWTLDQVPQVKKIEVTAGRAPFSIGGNGGSNTTSADQWATYDPRVAGAAMGVYALNDRKVVLVGSDRTVPVSSLAGHRVEARSIAVAIFGERSSPGRLGPEDPRGSADWLAAVSTDGRKVDVYGANRSAPHTIWRGRDILEPSWDRTGKLWMVDRNRGRARIEVLDERDRLGTVDAPGLNGKDVRALKISREGSRAAVLVQHGNRTVLLVGRVERGEGLAIRGLRELPVDLTRMTDLAWSQLDEVTVIGSEGQAASSRALQVSVDGYSETPLTGPDSTSLAAAPGQAVVLGGSDGVLQREDKTYMWSNQGAGRCPAYPG</sequence>
<dbReference type="InterPro" id="IPR059026">
    <property type="entry name" value="LpqB_N"/>
</dbReference>
<dbReference type="STRING" id="504797.SAMN05421678_101371"/>
<organism evidence="3 4">
    <name type="scientific">Actinopolymorpha cephalotaxi</name>
    <dbReference type="NCBI Taxonomy" id="504797"/>
    <lineage>
        <taxon>Bacteria</taxon>
        <taxon>Bacillati</taxon>
        <taxon>Actinomycetota</taxon>
        <taxon>Actinomycetes</taxon>
        <taxon>Propionibacteriales</taxon>
        <taxon>Actinopolymorphaceae</taxon>
        <taxon>Actinopolymorpha</taxon>
    </lineage>
</organism>
<dbReference type="EMBL" id="JACBZA010000001">
    <property type="protein sequence ID" value="NYH84514.1"/>
    <property type="molecule type" value="Genomic_DNA"/>
</dbReference>
<evidence type="ECO:0000313" key="4">
    <source>
        <dbReference type="Proteomes" id="UP000199052"/>
    </source>
</evidence>
<dbReference type="InterPro" id="IPR019606">
    <property type="entry name" value="GerMN"/>
</dbReference>
<dbReference type="Proteomes" id="UP000199052">
    <property type="component" value="Unassembled WGS sequence"/>
</dbReference>
<dbReference type="Pfam" id="PF10647">
    <property type="entry name" value="Gmad1"/>
    <property type="match status" value="1"/>
</dbReference>
<gene>
    <name evidence="2" type="ORF">FHR37_003365</name>
    <name evidence="3" type="ORF">SAMN05421678_101371</name>
</gene>
<feature type="domain" description="GerMN" evidence="1">
    <location>
        <begin position="214"/>
        <end position="304"/>
    </location>
</feature>
<dbReference type="RefSeq" id="WP_092880357.1">
    <property type="nucleotide sequence ID" value="NZ_FOOI01000001.1"/>
</dbReference>
<dbReference type="InterPro" id="IPR018910">
    <property type="entry name" value="LpqB_C"/>
</dbReference>
<name>A0A1I2KKM1_9ACTN</name>
<dbReference type="Proteomes" id="UP000533017">
    <property type="component" value="Unassembled WGS sequence"/>
</dbReference>
<protein>
    <submittedName>
        <fullName evidence="3">Sporulation and spore germination</fullName>
    </submittedName>
</protein>
<dbReference type="Pfam" id="PF10646">
    <property type="entry name" value="Germane"/>
    <property type="match status" value="1"/>
</dbReference>
<evidence type="ECO:0000313" key="5">
    <source>
        <dbReference type="Proteomes" id="UP000533017"/>
    </source>
</evidence>